<name>A0A4Z0PZ92_9BACT</name>
<dbReference type="Gene3D" id="3.10.450.360">
    <property type="match status" value="1"/>
</dbReference>
<dbReference type="RefSeq" id="WP_135398453.1">
    <property type="nucleotide sequence ID" value="NZ_SRMB01000006.1"/>
</dbReference>
<keyword evidence="2" id="KW-1185">Reference proteome</keyword>
<dbReference type="Proteomes" id="UP000298471">
    <property type="component" value="Unassembled WGS sequence"/>
</dbReference>
<dbReference type="EMBL" id="SRMB01000006">
    <property type="protein sequence ID" value="TGE22629.1"/>
    <property type="molecule type" value="Genomic_DNA"/>
</dbReference>
<proteinExistence type="predicted"/>
<sequence length="177" mass="19632">MALKLSDQAVSGLDSSIRMCLRLRLPAFLLLLSGGLAGLLTGCESAPGKPLPAAAHKALQQKFGTHLQQLRWQPDQDQVHASFVWKTIPVQVWLTAAGQVTETRLAMLDEDVPPALQDSLRRYYRAYQRQAMYLVETPRGFHYHLLLAAPGGPATRFYFLADGRRVKHPLTAAKSTL</sequence>
<organism evidence="1 2">
    <name type="scientific">Hymenobacter metallicola</name>
    <dbReference type="NCBI Taxonomy" id="2563114"/>
    <lineage>
        <taxon>Bacteria</taxon>
        <taxon>Pseudomonadati</taxon>
        <taxon>Bacteroidota</taxon>
        <taxon>Cytophagia</taxon>
        <taxon>Cytophagales</taxon>
        <taxon>Hymenobacteraceae</taxon>
        <taxon>Hymenobacter</taxon>
    </lineage>
</organism>
<comment type="caution">
    <text evidence="1">The sequence shown here is derived from an EMBL/GenBank/DDBJ whole genome shotgun (WGS) entry which is preliminary data.</text>
</comment>
<evidence type="ECO:0000313" key="2">
    <source>
        <dbReference type="Proteomes" id="UP000298471"/>
    </source>
</evidence>
<evidence type="ECO:0000313" key="1">
    <source>
        <dbReference type="EMBL" id="TGE22629.1"/>
    </source>
</evidence>
<gene>
    <name evidence="1" type="ORF">E5K02_23130</name>
</gene>
<protein>
    <submittedName>
        <fullName evidence="1">Uncharacterized protein</fullName>
    </submittedName>
</protein>
<dbReference type="OrthoDB" id="879632at2"/>
<dbReference type="AlphaFoldDB" id="A0A4Z0PZ92"/>
<accession>A0A4Z0PZ92</accession>
<reference evidence="1 2" key="1">
    <citation type="submission" date="2019-04" db="EMBL/GenBank/DDBJ databases">
        <authorList>
            <person name="Feng G."/>
            <person name="Zhang J."/>
            <person name="Zhu H."/>
        </authorList>
    </citation>
    <scope>NUCLEOTIDE SEQUENCE [LARGE SCALE GENOMIC DNA]</scope>
    <source>
        <strain evidence="1 2">9PBR-1</strain>
    </source>
</reference>